<protein>
    <submittedName>
        <fullName evidence="4">DegT/DnrJ/EryC1/StrS aminotransferase family protein</fullName>
    </submittedName>
</protein>
<evidence type="ECO:0000256" key="1">
    <source>
        <dbReference type="PIRSR" id="PIRSR000390-1"/>
    </source>
</evidence>
<sequence>MHPSQARNARSIPIARPLISEDEKRRVLEVLDSGMLVAGRQVAEFEQAFARYLGLPHAVATSSGTTALQVALEAAGLGKGDAVVTTPFTFVATSNAILHVGARPVFVDVDSRTCNIDPQAVADAVRREKARAILCVHLYGLSCDMGALAQIAQETGAVLIEDCAQAHGAKFRGRPVGAFGRVSIFSFYPSKNMTTGEGGMIVTADPAVAARARVLVNVGQSTGEEYMYETIGYNYRMTNIAGAMGLAQLPHLDAWNEVRRAHAARFTSAFVALEWMLPPVEPAGYYHVYNQYTIRVPDRRQLFLAYLAEHRIGHRVYYPHLVPHSPAYRRLGFGGSYPVAEQLAAQVVSLPVHPALNGEDVERVLDVVTRFGGRG</sequence>
<dbReference type="Pfam" id="PF01041">
    <property type="entry name" value="DegT_DnrJ_EryC1"/>
    <property type="match status" value="1"/>
</dbReference>
<evidence type="ECO:0000256" key="3">
    <source>
        <dbReference type="RuleBase" id="RU004508"/>
    </source>
</evidence>
<keyword evidence="4" id="KW-0808">Transferase</keyword>
<dbReference type="InterPro" id="IPR015424">
    <property type="entry name" value="PyrdxlP-dep_Trfase"/>
</dbReference>
<dbReference type="InterPro" id="IPR015422">
    <property type="entry name" value="PyrdxlP-dep_Trfase_small"/>
</dbReference>
<dbReference type="GO" id="GO:0000271">
    <property type="term" value="P:polysaccharide biosynthetic process"/>
    <property type="evidence" value="ECO:0007669"/>
    <property type="project" value="TreeGrafter"/>
</dbReference>
<dbReference type="GO" id="GO:0030170">
    <property type="term" value="F:pyridoxal phosphate binding"/>
    <property type="evidence" value="ECO:0007669"/>
    <property type="project" value="TreeGrafter"/>
</dbReference>
<evidence type="ECO:0000313" key="5">
    <source>
        <dbReference type="Proteomes" id="UP000315217"/>
    </source>
</evidence>
<accession>A0A537LX28</accession>
<dbReference type="InterPro" id="IPR015421">
    <property type="entry name" value="PyrdxlP-dep_Trfase_major"/>
</dbReference>
<evidence type="ECO:0000313" key="4">
    <source>
        <dbReference type="EMBL" id="TMJ12571.1"/>
    </source>
</evidence>
<dbReference type="CDD" id="cd00616">
    <property type="entry name" value="AHBA_syn"/>
    <property type="match status" value="1"/>
</dbReference>
<organism evidence="4 5">
    <name type="scientific">Candidatus Segetimicrobium genomatis</name>
    <dbReference type="NCBI Taxonomy" id="2569760"/>
    <lineage>
        <taxon>Bacteria</taxon>
        <taxon>Bacillati</taxon>
        <taxon>Candidatus Sysuimicrobiota</taxon>
        <taxon>Candidatus Sysuimicrobiia</taxon>
        <taxon>Candidatus Sysuimicrobiales</taxon>
        <taxon>Candidatus Segetimicrobiaceae</taxon>
        <taxon>Candidatus Segetimicrobium</taxon>
    </lineage>
</organism>
<feature type="modified residue" description="N6-(pyridoxal phosphate)lysine" evidence="2">
    <location>
        <position position="191"/>
    </location>
</feature>
<dbReference type="PANTHER" id="PTHR30244:SF34">
    <property type="entry name" value="DTDP-4-AMINO-4,6-DIDEOXYGALACTOSE TRANSAMINASE"/>
    <property type="match status" value="1"/>
</dbReference>
<comment type="caution">
    <text evidence="4">The sequence shown here is derived from an EMBL/GenBank/DDBJ whole genome shotgun (WGS) entry which is preliminary data.</text>
</comment>
<dbReference type="Gene3D" id="3.40.640.10">
    <property type="entry name" value="Type I PLP-dependent aspartate aminotransferase-like (Major domain)"/>
    <property type="match status" value="1"/>
</dbReference>
<evidence type="ECO:0000256" key="2">
    <source>
        <dbReference type="PIRSR" id="PIRSR000390-2"/>
    </source>
</evidence>
<name>A0A537LX28_9BACT</name>
<dbReference type="SUPFAM" id="SSF53383">
    <property type="entry name" value="PLP-dependent transferases"/>
    <property type="match status" value="1"/>
</dbReference>
<dbReference type="PIRSF" id="PIRSF000390">
    <property type="entry name" value="PLP_StrS"/>
    <property type="match status" value="1"/>
</dbReference>
<dbReference type="Proteomes" id="UP000315217">
    <property type="component" value="Unassembled WGS sequence"/>
</dbReference>
<keyword evidence="4" id="KW-0032">Aminotransferase</keyword>
<gene>
    <name evidence="4" type="ORF">E6G98_02645</name>
</gene>
<proteinExistence type="inferred from homology"/>
<comment type="similarity">
    <text evidence="3">Belongs to the DegT/DnrJ/EryC1 family.</text>
</comment>
<dbReference type="PANTHER" id="PTHR30244">
    <property type="entry name" value="TRANSAMINASE"/>
    <property type="match status" value="1"/>
</dbReference>
<dbReference type="AlphaFoldDB" id="A0A537LX28"/>
<feature type="active site" description="Proton acceptor" evidence="1">
    <location>
        <position position="191"/>
    </location>
</feature>
<reference evidence="4 5" key="1">
    <citation type="journal article" date="2019" name="Nat. Microbiol.">
        <title>Mediterranean grassland soil C-N compound turnover is dependent on rainfall and depth, and is mediated by genomically divergent microorganisms.</title>
        <authorList>
            <person name="Diamond S."/>
            <person name="Andeer P.F."/>
            <person name="Li Z."/>
            <person name="Crits-Christoph A."/>
            <person name="Burstein D."/>
            <person name="Anantharaman K."/>
            <person name="Lane K.R."/>
            <person name="Thomas B.C."/>
            <person name="Pan C."/>
            <person name="Northen T.R."/>
            <person name="Banfield J.F."/>
        </authorList>
    </citation>
    <scope>NUCLEOTIDE SEQUENCE [LARGE SCALE GENOMIC DNA]</scope>
    <source>
        <strain evidence="4">NP_1</strain>
    </source>
</reference>
<dbReference type="Gene3D" id="3.90.1150.10">
    <property type="entry name" value="Aspartate Aminotransferase, domain 1"/>
    <property type="match status" value="1"/>
</dbReference>
<dbReference type="InterPro" id="IPR000653">
    <property type="entry name" value="DegT/StrS_aminotransferase"/>
</dbReference>
<dbReference type="EMBL" id="VBAI01000019">
    <property type="protein sequence ID" value="TMJ12571.1"/>
    <property type="molecule type" value="Genomic_DNA"/>
</dbReference>
<dbReference type="GO" id="GO:0008483">
    <property type="term" value="F:transaminase activity"/>
    <property type="evidence" value="ECO:0007669"/>
    <property type="project" value="UniProtKB-KW"/>
</dbReference>
<keyword evidence="2 3" id="KW-0663">Pyridoxal phosphate</keyword>